<dbReference type="STRING" id="1121256.SAMN02746089_01813"/>
<dbReference type="RefSeq" id="WP_073344324.1">
    <property type="nucleotide sequence ID" value="NZ_FQVH01000020.1"/>
</dbReference>
<keyword evidence="1" id="KW-0175">Coiled coil</keyword>
<protein>
    <submittedName>
        <fullName evidence="3">Uncharacterized protein</fullName>
    </submittedName>
</protein>
<proteinExistence type="predicted"/>
<dbReference type="AlphaFoldDB" id="A0A1M5B7W2"/>
<reference evidence="3 4" key="1">
    <citation type="submission" date="2016-11" db="EMBL/GenBank/DDBJ databases">
        <authorList>
            <person name="Jaros S."/>
            <person name="Januszkiewicz K."/>
            <person name="Wedrychowicz H."/>
        </authorList>
    </citation>
    <scope>NUCLEOTIDE SEQUENCE [LARGE SCALE GENOMIC DNA]</scope>
    <source>
        <strain evidence="3 4">DSM 17918</strain>
    </source>
</reference>
<evidence type="ECO:0000313" key="3">
    <source>
        <dbReference type="EMBL" id="SHF38614.1"/>
    </source>
</evidence>
<keyword evidence="2" id="KW-1133">Transmembrane helix</keyword>
<keyword evidence="2" id="KW-0812">Transmembrane</keyword>
<sequence length="117" mass="13473">MRTLKVIGSRSFFWGIGFAILSYLLYPKAKEAIAPVLLRKDKSARDIRNMVRDAMNETKESVTDMFKKEQTSFESNQDYNAQIEFLKLEKENALKQINELNAKINALEQQINAIKNG</sequence>
<accession>A0A1M5B7W2</accession>
<feature type="coiled-coil region" evidence="1">
    <location>
        <begin position="76"/>
        <end position="117"/>
    </location>
</feature>
<gene>
    <name evidence="3" type="ORF">SAMN02746089_01813</name>
</gene>
<dbReference type="EMBL" id="FQVH01000020">
    <property type="protein sequence ID" value="SHF38614.1"/>
    <property type="molecule type" value="Genomic_DNA"/>
</dbReference>
<feature type="transmembrane region" description="Helical" evidence="2">
    <location>
        <begin position="7"/>
        <end position="26"/>
    </location>
</feature>
<name>A0A1M5B7W2_9THEO</name>
<evidence type="ECO:0000256" key="2">
    <source>
        <dbReference type="SAM" id="Phobius"/>
    </source>
</evidence>
<keyword evidence="4" id="KW-1185">Reference proteome</keyword>
<evidence type="ECO:0000256" key="1">
    <source>
        <dbReference type="SAM" id="Coils"/>
    </source>
</evidence>
<keyword evidence="2" id="KW-0472">Membrane</keyword>
<evidence type="ECO:0000313" key="4">
    <source>
        <dbReference type="Proteomes" id="UP000184088"/>
    </source>
</evidence>
<dbReference type="Proteomes" id="UP000184088">
    <property type="component" value="Unassembled WGS sequence"/>
</dbReference>
<organism evidence="3 4">
    <name type="scientific">Caldanaerobius fijiensis DSM 17918</name>
    <dbReference type="NCBI Taxonomy" id="1121256"/>
    <lineage>
        <taxon>Bacteria</taxon>
        <taxon>Bacillati</taxon>
        <taxon>Bacillota</taxon>
        <taxon>Clostridia</taxon>
        <taxon>Thermoanaerobacterales</taxon>
        <taxon>Thermoanaerobacteraceae</taxon>
        <taxon>Caldanaerobius</taxon>
    </lineage>
</organism>
<dbReference type="OrthoDB" id="1727044at2"/>